<protein>
    <submittedName>
        <fullName evidence="1">Uncharacterized protein</fullName>
    </submittedName>
</protein>
<organism evidence="1 2">
    <name type="scientific">Amycolatopsis saalfeldensis</name>
    <dbReference type="NCBI Taxonomy" id="394193"/>
    <lineage>
        <taxon>Bacteria</taxon>
        <taxon>Bacillati</taxon>
        <taxon>Actinomycetota</taxon>
        <taxon>Actinomycetes</taxon>
        <taxon>Pseudonocardiales</taxon>
        <taxon>Pseudonocardiaceae</taxon>
        <taxon>Amycolatopsis</taxon>
    </lineage>
</organism>
<name>A0A1H8YGN4_9PSEU</name>
<proteinExistence type="predicted"/>
<dbReference type="OrthoDB" id="3540961at2"/>
<dbReference type="AlphaFoldDB" id="A0A1H8YGN4"/>
<evidence type="ECO:0000313" key="2">
    <source>
        <dbReference type="Proteomes" id="UP000198582"/>
    </source>
</evidence>
<reference evidence="1 2" key="1">
    <citation type="submission" date="2016-10" db="EMBL/GenBank/DDBJ databases">
        <authorList>
            <person name="de Groot N.N."/>
        </authorList>
    </citation>
    <scope>NUCLEOTIDE SEQUENCE [LARGE SCALE GENOMIC DNA]</scope>
    <source>
        <strain evidence="1 2">DSM 44993</strain>
    </source>
</reference>
<dbReference type="STRING" id="394193.SAMN04489732_114215"/>
<evidence type="ECO:0000313" key="1">
    <source>
        <dbReference type="EMBL" id="SEP50608.1"/>
    </source>
</evidence>
<sequence>MAASESVPPSCGFVPFDPLPVRPGLYYRFHHPAVPLDVEHARSVPMHDGDLPEQDGWSCFADPHSLWCYLHALDWLSAPEEVDFHERHVVAFGGSQIGTGIDHEPLVMPEGDPELRLSWHEFEQRLSVTERPSDTWAPC</sequence>
<keyword evidence="2" id="KW-1185">Reference proteome</keyword>
<dbReference type="EMBL" id="FOEF01000014">
    <property type="protein sequence ID" value="SEP50608.1"/>
    <property type="molecule type" value="Genomic_DNA"/>
</dbReference>
<accession>A0A1H8YGN4</accession>
<gene>
    <name evidence="1" type="ORF">SAMN04489732_114215</name>
</gene>
<dbReference type="Proteomes" id="UP000198582">
    <property type="component" value="Unassembled WGS sequence"/>
</dbReference>
<dbReference type="RefSeq" id="WP_143086320.1">
    <property type="nucleotide sequence ID" value="NZ_FOEF01000014.1"/>
</dbReference>